<comment type="caution">
    <text evidence="1">The sequence shown here is derived from an EMBL/GenBank/DDBJ whole genome shotgun (WGS) entry which is preliminary data.</text>
</comment>
<dbReference type="EMBL" id="BARS01049157">
    <property type="protein sequence ID" value="GAG30016.1"/>
    <property type="molecule type" value="Genomic_DNA"/>
</dbReference>
<name>X0XZ88_9ZZZZ</name>
<gene>
    <name evidence="1" type="ORF">S01H1_73557</name>
</gene>
<sequence length="107" mass="12159">VQGDEFILPKDLKQLVESVVFMAEGQVDLDKRVEIIVEKDKIICKAEKSVGEIKDSVESESEKEFHFFVNPFFMSQVLEKATTMVATENLAYFKSGDFEHIISLPAE</sequence>
<reference evidence="1" key="1">
    <citation type="journal article" date="2014" name="Front. Microbiol.">
        <title>High frequency of phylogenetically diverse reductive dehalogenase-homologous genes in deep subseafloor sedimentary metagenomes.</title>
        <authorList>
            <person name="Kawai M."/>
            <person name="Futagami T."/>
            <person name="Toyoda A."/>
            <person name="Takaki Y."/>
            <person name="Nishi S."/>
            <person name="Hori S."/>
            <person name="Arai W."/>
            <person name="Tsubouchi T."/>
            <person name="Morono Y."/>
            <person name="Uchiyama I."/>
            <person name="Ito T."/>
            <person name="Fujiyama A."/>
            <person name="Inagaki F."/>
            <person name="Takami H."/>
        </authorList>
    </citation>
    <scope>NUCLEOTIDE SEQUENCE</scope>
    <source>
        <strain evidence="1">Expedition CK06-06</strain>
    </source>
</reference>
<dbReference type="AlphaFoldDB" id="X0XZ88"/>
<evidence type="ECO:0008006" key="2">
    <source>
        <dbReference type="Google" id="ProtNLM"/>
    </source>
</evidence>
<organism evidence="1">
    <name type="scientific">marine sediment metagenome</name>
    <dbReference type="NCBI Taxonomy" id="412755"/>
    <lineage>
        <taxon>unclassified sequences</taxon>
        <taxon>metagenomes</taxon>
        <taxon>ecological metagenomes</taxon>
    </lineage>
</organism>
<accession>X0XZ88</accession>
<proteinExistence type="predicted"/>
<protein>
    <recommendedName>
        <fullName evidence="2">DNA polymerase III beta sliding clamp C-terminal domain-containing protein</fullName>
    </recommendedName>
</protein>
<evidence type="ECO:0000313" key="1">
    <source>
        <dbReference type="EMBL" id="GAG30016.1"/>
    </source>
</evidence>
<feature type="non-terminal residue" evidence="1">
    <location>
        <position position="1"/>
    </location>
</feature>